<sequence length="603" mass="65715">MNRAGAYIILSVIFVTGIVAAFFVGISVGSPLSTVVEELIVEEKSERKVPRYAYTAYDRAFYDAAYEGVEPASAQRVKSAIAAHHLVAAKPIATVFETLAKEKPTTVVIVSPNHFDRGRSPAQVSFGTWQTPYGDVETDVEIAKALEKSIAILVHEEAAAPGEHGIGALTPFVARSLPHARIVPLIVHESLTPEDAEAIGRAIATQFPDAIMIASVDMSHNLPQSAAAFHDEVTLRQIAGGGADTINLEIDSNAALRILQSFNETHGTQMWQSLHHGSSMEMGLTDDWRENTSHILGVFIPGEPDEEPFASLHVVGDIMLDRRVRQKMETGGVEYPWKEVTRFLRGAHLRVGNLEGTVNEQQSTHTVNPPFRFVFSPSAVEAMKPYIDVVSLANNHSSDVGTAGLRETRERLDAMGIAWFGGYTESSPRFDATVNGIDLSLIGYHQFQPNVDALEREIQTANDEGRFVVVLPHWGAEYVAKPQPNQRALAQRMIDAGADLIIGGHPHVPQGIELIGDVPIVHSLGNFVFDQEIPSTWNALTLGVIVQRDRVILHLLPVGTRHGQPTPLSDADAAAVRERVADVSDASIQDDVRRGVLTVPYVQ</sequence>
<dbReference type="CDD" id="cd07361">
    <property type="entry name" value="MEMO_like"/>
    <property type="match status" value="1"/>
</dbReference>
<dbReference type="Pfam" id="PF01875">
    <property type="entry name" value="Memo"/>
    <property type="match status" value="1"/>
</dbReference>
<proteinExistence type="inferred from homology"/>
<comment type="caution">
    <text evidence="4">The sequence shown here is derived from an EMBL/GenBank/DDBJ whole genome shotgun (WGS) entry which is preliminary data.</text>
</comment>
<reference evidence="4 5" key="1">
    <citation type="journal article" date="2016" name="Nat. Commun.">
        <title>Thousands of microbial genomes shed light on interconnected biogeochemical processes in an aquifer system.</title>
        <authorList>
            <person name="Anantharaman K."/>
            <person name="Brown C.T."/>
            <person name="Hug L.A."/>
            <person name="Sharon I."/>
            <person name="Castelle C.J."/>
            <person name="Probst A.J."/>
            <person name="Thomas B.C."/>
            <person name="Singh A."/>
            <person name="Wilkins M.J."/>
            <person name="Karaoz U."/>
            <person name="Brodie E.L."/>
            <person name="Williams K.H."/>
            <person name="Hubbard S.S."/>
            <person name="Banfield J.F."/>
        </authorList>
    </citation>
    <scope>NUCLEOTIDE SEQUENCE [LARGE SCALE GENOMIC DNA]</scope>
</reference>
<keyword evidence="2" id="KW-0812">Transmembrane</keyword>
<dbReference type="InterPro" id="IPR019079">
    <property type="entry name" value="Capsule_synth_CapA"/>
</dbReference>
<dbReference type="InterPro" id="IPR002737">
    <property type="entry name" value="MEMO1_fam"/>
</dbReference>
<dbReference type="Proteomes" id="UP000177097">
    <property type="component" value="Unassembled WGS sequence"/>
</dbReference>
<dbReference type="Gene3D" id="3.60.21.10">
    <property type="match status" value="1"/>
</dbReference>
<dbReference type="InterPro" id="IPR029052">
    <property type="entry name" value="Metallo-depent_PP-like"/>
</dbReference>
<evidence type="ECO:0000256" key="1">
    <source>
        <dbReference type="ARBA" id="ARBA00005662"/>
    </source>
</evidence>
<evidence type="ECO:0000259" key="3">
    <source>
        <dbReference type="SMART" id="SM00854"/>
    </source>
</evidence>
<dbReference type="SUPFAM" id="SSF53213">
    <property type="entry name" value="LigB-like"/>
    <property type="match status" value="1"/>
</dbReference>
<name>A0A1F7TWW0_9BACT</name>
<protein>
    <submittedName>
        <fullName evidence="4">AmmeMemoRadiSam system protein B</fullName>
    </submittedName>
</protein>
<evidence type="ECO:0000256" key="2">
    <source>
        <dbReference type="SAM" id="Phobius"/>
    </source>
</evidence>
<dbReference type="InterPro" id="IPR052169">
    <property type="entry name" value="CW_Biosynth-Accessory"/>
</dbReference>
<keyword evidence="2" id="KW-0472">Membrane</keyword>
<dbReference type="PANTHER" id="PTHR33393">
    <property type="entry name" value="POLYGLUTAMINE SYNTHESIS ACCESSORY PROTEIN RV0574C-RELATED"/>
    <property type="match status" value="1"/>
</dbReference>
<keyword evidence="2" id="KW-1133">Transmembrane helix</keyword>
<dbReference type="PANTHER" id="PTHR33393:SF13">
    <property type="entry name" value="PGA BIOSYNTHESIS PROTEIN CAPA"/>
    <property type="match status" value="1"/>
</dbReference>
<feature type="domain" description="Capsule synthesis protein CapA" evidence="3">
    <location>
        <begin position="311"/>
        <end position="531"/>
    </location>
</feature>
<dbReference type="AlphaFoldDB" id="A0A1F7TWW0"/>
<dbReference type="CDD" id="cd07381">
    <property type="entry name" value="MPP_CapA"/>
    <property type="match status" value="1"/>
</dbReference>
<dbReference type="SMART" id="SM00854">
    <property type="entry name" value="PGA_cap"/>
    <property type="match status" value="1"/>
</dbReference>
<dbReference type="NCBIfam" id="TIGR04336">
    <property type="entry name" value="AmmeMemoSam_B"/>
    <property type="match status" value="1"/>
</dbReference>
<evidence type="ECO:0000313" key="4">
    <source>
        <dbReference type="EMBL" id="OGL70509.1"/>
    </source>
</evidence>
<feature type="transmembrane region" description="Helical" evidence="2">
    <location>
        <begin position="7"/>
        <end position="28"/>
    </location>
</feature>
<organism evidence="4 5">
    <name type="scientific">Candidatus Uhrbacteria bacterium RIFCSPHIGHO2_02_FULL_53_13</name>
    <dbReference type="NCBI Taxonomy" id="1802389"/>
    <lineage>
        <taxon>Bacteria</taxon>
        <taxon>Candidatus Uhriibacteriota</taxon>
    </lineage>
</organism>
<accession>A0A1F7TWW0</accession>
<dbReference type="Gene3D" id="3.40.830.10">
    <property type="entry name" value="LigB-like"/>
    <property type="match status" value="1"/>
</dbReference>
<dbReference type="EMBL" id="MGDX01000029">
    <property type="protein sequence ID" value="OGL70509.1"/>
    <property type="molecule type" value="Genomic_DNA"/>
</dbReference>
<comment type="similarity">
    <text evidence="1">Belongs to the CapA family.</text>
</comment>
<dbReference type="Pfam" id="PF09587">
    <property type="entry name" value="PGA_cap"/>
    <property type="match status" value="1"/>
</dbReference>
<dbReference type="SUPFAM" id="SSF56300">
    <property type="entry name" value="Metallo-dependent phosphatases"/>
    <property type="match status" value="1"/>
</dbReference>
<dbReference type="STRING" id="1802389.A3C17_04030"/>
<evidence type="ECO:0000313" key="5">
    <source>
        <dbReference type="Proteomes" id="UP000177097"/>
    </source>
</evidence>
<gene>
    <name evidence="4" type="ORF">A3C17_04030</name>
</gene>